<feature type="transmembrane region" description="Helical" evidence="6">
    <location>
        <begin position="231"/>
        <end position="255"/>
    </location>
</feature>
<evidence type="ECO:0000256" key="1">
    <source>
        <dbReference type="ARBA" id="ARBA00004141"/>
    </source>
</evidence>
<feature type="region of interest" description="Disordered" evidence="5">
    <location>
        <begin position="264"/>
        <end position="283"/>
    </location>
</feature>
<feature type="transmembrane region" description="Helical" evidence="6">
    <location>
        <begin position="12"/>
        <end position="31"/>
    </location>
</feature>
<sequence length="283" mass="30003">MPTQTMNQAVSVLLIVVFVSSLLGCAVFTLLLRRWGNFTISLVLACVFEIVGYGIRCSSTTGNLSAHLFVVVTILLTLAPSFVSMAALLIDPGWYVYLIWSDLAGFAAQIVGLGLALSGTSSTTRLGPDADSGAFVGAVGIGLHAATLAVFMVLFAVVLCQALTTYRQYGSRTTEVELGVVGSGRALTRRFKGYLVIVVLVVVCLLIRDLYRAIGLAQGFTTTDVGQAMFALLDGFLVAEAVLGLAVFHPAWVLVDGYKPEPERQGKGDIGLGFHPSTSSNFI</sequence>
<evidence type="ECO:0000256" key="3">
    <source>
        <dbReference type="ARBA" id="ARBA00022989"/>
    </source>
</evidence>
<dbReference type="PANTHER" id="PTHR31465">
    <property type="entry name" value="PROTEIN RTA1-RELATED"/>
    <property type="match status" value="1"/>
</dbReference>
<accession>A0ABR1X354</accession>
<keyword evidence="2 6" id="KW-0812">Transmembrane</keyword>
<keyword evidence="3 6" id="KW-1133">Transmembrane helix</keyword>
<feature type="transmembrane region" description="Helical" evidence="6">
    <location>
        <begin position="38"/>
        <end position="55"/>
    </location>
</feature>
<proteinExistence type="predicted"/>
<protein>
    <submittedName>
        <fullName evidence="7">Efflux pump himE</fullName>
    </submittedName>
</protein>
<evidence type="ECO:0000313" key="8">
    <source>
        <dbReference type="Proteomes" id="UP001433268"/>
    </source>
</evidence>
<dbReference type="Pfam" id="PF04479">
    <property type="entry name" value="RTA1"/>
    <property type="match status" value="1"/>
</dbReference>
<keyword evidence="8" id="KW-1185">Reference proteome</keyword>
<comment type="subcellular location">
    <subcellularLocation>
        <location evidence="1">Membrane</location>
        <topology evidence="1">Multi-pass membrane protein</topology>
    </subcellularLocation>
</comment>
<name>A0ABR1X354_9PEZI</name>
<keyword evidence="4 6" id="KW-0472">Membrane</keyword>
<evidence type="ECO:0000256" key="2">
    <source>
        <dbReference type="ARBA" id="ARBA00022692"/>
    </source>
</evidence>
<feature type="transmembrane region" description="Helical" evidence="6">
    <location>
        <begin position="67"/>
        <end position="90"/>
    </location>
</feature>
<evidence type="ECO:0000256" key="4">
    <source>
        <dbReference type="ARBA" id="ARBA00023136"/>
    </source>
</evidence>
<feature type="transmembrane region" description="Helical" evidence="6">
    <location>
        <begin position="137"/>
        <end position="163"/>
    </location>
</feature>
<dbReference type="PANTHER" id="PTHR31465:SF9">
    <property type="entry name" value="SPHINGOID LONG-CHAIN BASE TRANSPORTER RSB1"/>
    <property type="match status" value="1"/>
</dbReference>
<reference evidence="7 8" key="1">
    <citation type="submission" date="2023-01" db="EMBL/GenBank/DDBJ databases">
        <title>Analysis of 21 Apiospora genomes using comparative genomics revels a genus with tremendous synthesis potential of carbohydrate active enzymes and secondary metabolites.</title>
        <authorList>
            <person name="Sorensen T."/>
        </authorList>
    </citation>
    <scope>NUCLEOTIDE SEQUENCE [LARGE SCALE GENOMIC DNA]</scope>
    <source>
        <strain evidence="7 8">CBS 114990</strain>
    </source>
</reference>
<organism evidence="7 8">
    <name type="scientific">Apiospora hydei</name>
    <dbReference type="NCBI Taxonomy" id="1337664"/>
    <lineage>
        <taxon>Eukaryota</taxon>
        <taxon>Fungi</taxon>
        <taxon>Dikarya</taxon>
        <taxon>Ascomycota</taxon>
        <taxon>Pezizomycotina</taxon>
        <taxon>Sordariomycetes</taxon>
        <taxon>Xylariomycetidae</taxon>
        <taxon>Amphisphaeriales</taxon>
        <taxon>Apiosporaceae</taxon>
        <taxon>Apiospora</taxon>
    </lineage>
</organism>
<gene>
    <name evidence="7" type="ORF">PG997_004725</name>
</gene>
<dbReference type="InterPro" id="IPR007568">
    <property type="entry name" value="RTA1"/>
</dbReference>
<dbReference type="EMBL" id="JAQQWN010000004">
    <property type="protein sequence ID" value="KAK8089764.1"/>
    <property type="molecule type" value="Genomic_DNA"/>
</dbReference>
<dbReference type="Proteomes" id="UP001433268">
    <property type="component" value="Unassembled WGS sequence"/>
</dbReference>
<evidence type="ECO:0000256" key="6">
    <source>
        <dbReference type="SAM" id="Phobius"/>
    </source>
</evidence>
<evidence type="ECO:0000313" key="7">
    <source>
        <dbReference type="EMBL" id="KAK8089764.1"/>
    </source>
</evidence>
<feature type="transmembrane region" description="Helical" evidence="6">
    <location>
        <begin position="97"/>
        <end position="117"/>
    </location>
</feature>
<dbReference type="GeneID" id="92042100"/>
<dbReference type="RefSeq" id="XP_066672658.1">
    <property type="nucleotide sequence ID" value="XM_066809040.1"/>
</dbReference>
<evidence type="ECO:0000256" key="5">
    <source>
        <dbReference type="SAM" id="MobiDB-lite"/>
    </source>
</evidence>
<comment type="caution">
    <text evidence="7">The sequence shown here is derived from an EMBL/GenBank/DDBJ whole genome shotgun (WGS) entry which is preliminary data.</text>
</comment>
<feature type="transmembrane region" description="Helical" evidence="6">
    <location>
        <begin position="193"/>
        <end position="211"/>
    </location>
</feature>